<keyword evidence="10 11" id="KW-0472">Membrane</keyword>
<keyword evidence="3 12" id="KW-0813">Transport</keyword>
<keyword evidence="6" id="KW-0999">Mitochondrion inner membrane</keyword>
<feature type="repeat" description="Solcar" evidence="11">
    <location>
        <begin position="222"/>
        <end position="320"/>
    </location>
</feature>
<evidence type="ECO:0000256" key="5">
    <source>
        <dbReference type="ARBA" id="ARBA00022737"/>
    </source>
</evidence>
<comment type="caution">
    <text evidence="14">The sequence shown here is derived from an EMBL/GenBank/DDBJ whole genome shotgun (WGS) entry which is preliminary data.</text>
</comment>
<dbReference type="Pfam" id="PF00153">
    <property type="entry name" value="Mito_carr"/>
    <property type="match status" value="3"/>
</dbReference>
<evidence type="ECO:0000256" key="10">
    <source>
        <dbReference type="ARBA" id="ARBA00023136"/>
    </source>
</evidence>
<feature type="chain" id="PRO_5044331585" evidence="13">
    <location>
        <begin position="20"/>
        <end position="328"/>
    </location>
</feature>
<dbReference type="EMBL" id="JBGBPQ010000029">
    <property type="protein sequence ID" value="KAL1496439.1"/>
    <property type="molecule type" value="Genomic_DNA"/>
</dbReference>
<comment type="subcellular location">
    <subcellularLocation>
        <location evidence="1">Mitochondrion inner membrane</location>
        <topology evidence="1">Multi-pass membrane protein</topology>
    </subcellularLocation>
</comment>
<dbReference type="GO" id="GO:0022857">
    <property type="term" value="F:transmembrane transporter activity"/>
    <property type="evidence" value="ECO:0007669"/>
    <property type="project" value="TreeGrafter"/>
</dbReference>
<evidence type="ECO:0000256" key="1">
    <source>
        <dbReference type="ARBA" id="ARBA00004448"/>
    </source>
</evidence>
<dbReference type="InterPro" id="IPR018108">
    <property type="entry name" value="MCP_transmembrane"/>
</dbReference>
<dbReference type="GO" id="GO:0005743">
    <property type="term" value="C:mitochondrial inner membrane"/>
    <property type="evidence" value="ECO:0007669"/>
    <property type="project" value="UniProtKB-SubCell"/>
</dbReference>
<evidence type="ECO:0000256" key="8">
    <source>
        <dbReference type="ARBA" id="ARBA00022989"/>
    </source>
</evidence>
<accession>A0AB34IF18</accession>
<dbReference type="InterPro" id="IPR023395">
    <property type="entry name" value="MCP_dom_sf"/>
</dbReference>
<evidence type="ECO:0000313" key="14">
    <source>
        <dbReference type="EMBL" id="KAL1496439.1"/>
    </source>
</evidence>
<keyword evidence="5" id="KW-0677">Repeat</keyword>
<keyword evidence="13" id="KW-0732">Signal</keyword>
<evidence type="ECO:0000256" key="13">
    <source>
        <dbReference type="SAM" id="SignalP"/>
    </source>
</evidence>
<protein>
    <submittedName>
        <fullName evidence="14">Uncharacterized protein</fullName>
    </submittedName>
</protein>
<feature type="repeat" description="Solcar" evidence="11">
    <location>
        <begin position="136"/>
        <end position="213"/>
    </location>
</feature>
<evidence type="ECO:0000256" key="3">
    <source>
        <dbReference type="ARBA" id="ARBA00022448"/>
    </source>
</evidence>
<dbReference type="Gene3D" id="1.50.40.10">
    <property type="entry name" value="Mitochondrial carrier domain"/>
    <property type="match status" value="1"/>
</dbReference>
<dbReference type="Proteomes" id="UP001515480">
    <property type="component" value="Unassembled WGS sequence"/>
</dbReference>
<evidence type="ECO:0000256" key="12">
    <source>
        <dbReference type="RuleBase" id="RU000488"/>
    </source>
</evidence>
<dbReference type="PANTHER" id="PTHR45678">
    <property type="entry name" value="MITOCHONDRIAL 2-OXODICARBOXYLATE CARRIER 1-RELATED"/>
    <property type="match status" value="1"/>
</dbReference>
<organism evidence="14 15">
    <name type="scientific">Prymnesium parvum</name>
    <name type="common">Toxic golden alga</name>
    <dbReference type="NCBI Taxonomy" id="97485"/>
    <lineage>
        <taxon>Eukaryota</taxon>
        <taxon>Haptista</taxon>
        <taxon>Haptophyta</taxon>
        <taxon>Prymnesiophyceae</taxon>
        <taxon>Prymnesiales</taxon>
        <taxon>Prymnesiaceae</taxon>
        <taxon>Prymnesium</taxon>
    </lineage>
</organism>
<comment type="similarity">
    <text evidence="2 12">Belongs to the mitochondrial carrier (TC 2.A.29) family.</text>
</comment>
<dbReference type="AlphaFoldDB" id="A0AB34IF18"/>
<evidence type="ECO:0000256" key="2">
    <source>
        <dbReference type="ARBA" id="ARBA00006375"/>
    </source>
</evidence>
<dbReference type="PANTHER" id="PTHR45678:SF9">
    <property type="entry name" value="CALCIUM-BINDING MITOCHONDRIAL CARRIER PROTEIN ARALAR1"/>
    <property type="match status" value="1"/>
</dbReference>
<dbReference type="InterPro" id="IPR051028">
    <property type="entry name" value="Mito_Solute_Carrier"/>
</dbReference>
<evidence type="ECO:0000256" key="6">
    <source>
        <dbReference type="ARBA" id="ARBA00022792"/>
    </source>
</evidence>
<dbReference type="PROSITE" id="PS50920">
    <property type="entry name" value="SOLCAR"/>
    <property type="match status" value="3"/>
</dbReference>
<dbReference type="PRINTS" id="PR00926">
    <property type="entry name" value="MITOCARRIER"/>
</dbReference>
<name>A0AB34IF18_PRYPA</name>
<sequence length="328" mass="33874">MAPPRFLSTLLAMLPPASPLALLPSLTSLTAAAAPVLTSSPAAAAALHLCIGGVAGSAGALSVYPLDLIKTRLQSEEGKARFANGLEAARDVLAHDGPLGFFHGVSTQLVGVAPEKAIKLSVYAAVSGAACWHGAVPLHGQVLAGWLAGLSQTVVTNPLEVVKVRMQLGGGRAGELLRELRWGGLYTGLEATALRDSTFSAILFPINEHIKPLLLSQLGADHAFFCSLLAGMIAATPAAFLTTPADLVKTRMQQGRELLLAQQGACVPGFAPPPSFGAVAAQVLREEGAATFFDGCAERVARSAPQFGVTLAMLDLMNDFCLAHGLAL</sequence>
<dbReference type="SUPFAM" id="SSF103506">
    <property type="entry name" value="Mitochondrial carrier"/>
    <property type="match status" value="1"/>
</dbReference>
<evidence type="ECO:0000256" key="7">
    <source>
        <dbReference type="ARBA" id="ARBA00022837"/>
    </source>
</evidence>
<keyword evidence="7" id="KW-0106">Calcium</keyword>
<keyword evidence="8" id="KW-1133">Transmembrane helix</keyword>
<gene>
    <name evidence="14" type="ORF">AB1Y20_016394</name>
</gene>
<proteinExistence type="inferred from homology"/>
<feature type="repeat" description="Solcar" evidence="11">
    <location>
        <begin position="43"/>
        <end position="129"/>
    </location>
</feature>
<evidence type="ECO:0000313" key="15">
    <source>
        <dbReference type="Proteomes" id="UP001515480"/>
    </source>
</evidence>
<reference evidence="14 15" key="1">
    <citation type="journal article" date="2024" name="Science">
        <title>Giant polyketide synthase enzymes in the biosynthesis of giant marine polyether toxins.</title>
        <authorList>
            <person name="Fallon T.R."/>
            <person name="Shende V.V."/>
            <person name="Wierzbicki I.H."/>
            <person name="Pendleton A.L."/>
            <person name="Watervoot N.F."/>
            <person name="Auber R.P."/>
            <person name="Gonzalez D.J."/>
            <person name="Wisecaver J.H."/>
            <person name="Moore B.S."/>
        </authorList>
    </citation>
    <scope>NUCLEOTIDE SEQUENCE [LARGE SCALE GENOMIC DNA]</scope>
    <source>
        <strain evidence="14 15">12B1</strain>
    </source>
</reference>
<keyword evidence="4 11" id="KW-0812">Transmembrane</keyword>
<evidence type="ECO:0000256" key="11">
    <source>
        <dbReference type="PROSITE-ProRule" id="PRU00282"/>
    </source>
</evidence>
<keyword evidence="15" id="KW-1185">Reference proteome</keyword>
<dbReference type="InterPro" id="IPR002067">
    <property type="entry name" value="MCP"/>
</dbReference>
<feature type="signal peptide" evidence="13">
    <location>
        <begin position="1"/>
        <end position="19"/>
    </location>
</feature>
<evidence type="ECO:0000256" key="4">
    <source>
        <dbReference type="ARBA" id="ARBA00022692"/>
    </source>
</evidence>
<evidence type="ECO:0000256" key="9">
    <source>
        <dbReference type="ARBA" id="ARBA00023128"/>
    </source>
</evidence>
<keyword evidence="9" id="KW-0496">Mitochondrion</keyword>